<dbReference type="PANTHER" id="PTHR33048">
    <property type="entry name" value="PTH11-LIKE INTEGRAL MEMBRANE PROTEIN (AFU_ORTHOLOGUE AFUA_5G11245)"/>
    <property type="match status" value="1"/>
</dbReference>
<evidence type="ECO:0000256" key="6">
    <source>
        <dbReference type="SAM" id="MobiDB-lite"/>
    </source>
</evidence>
<feature type="compositionally biased region" description="Polar residues" evidence="6">
    <location>
        <begin position="107"/>
        <end position="128"/>
    </location>
</feature>
<sequence>MGLTLVFGLGFFVVFASAYRTSVLFTYGKSDPTYTLAPTVGWTAIEMSAGIVSANLPTMLPVLVYLGGLMGLHTTQIEKSGSGSRLEDFDLSTSGRFDSKNGGTVIGTPNSGNSFYRLSDEATSTSGDMGTELTPGASS</sequence>
<reference evidence="8" key="1">
    <citation type="submission" date="2015-01" db="EMBL/GenBank/DDBJ databases">
        <authorList>
            <person name="Durling Mikael"/>
        </authorList>
    </citation>
    <scope>NUCLEOTIDE SEQUENCE</scope>
</reference>
<evidence type="ECO:0000256" key="3">
    <source>
        <dbReference type="ARBA" id="ARBA00022989"/>
    </source>
</evidence>
<dbReference type="Pfam" id="PF20684">
    <property type="entry name" value="Fung_rhodopsin"/>
    <property type="match status" value="1"/>
</dbReference>
<name>A0A0B7KKQ8_BIOOC</name>
<accession>A0A0B7KKQ8</accession>
<evidence type="ECO:0000256" key="4">
    <source>
        <dbReference type="ARBA" id="ARBA00023136"/>
    </source>
</evidence>
<evidence type="ECO:0000256" key="5">
    <source>
        <dbReference type="ARBA" id="ARBA00038359"/>
    </source>
</evidence>
<keyword evidence="2" id="KW-0812">Transmembrane</keyword>
<proteinExistence type="inferred from homology"/>
<protein>
    <recommendedName>
        <fullName evidence="7">Rhodopsin domain-containing protein</fullName>
    </recommendedName>
</protein>
<gene>
    <name evidence="8" type="ORF">BN869_000013807_1</name>
</gene>
<keyword evidence="3" id="KW-1133">Transmembrane helix</keyword>
<evidence type="ECO:0000256" key="1">
    <source>
        <dbReference type="ARBA" id="ARBA00004141"/>
    </source>
</evidence>
<evidence type="ECO:0000313" key="8">
    <source>
        <dbReference type="EMBL" id="CEO57749.1"/>
    </source>
</evidence>
<dbReference type="PANTHER" id="PTHR33048:SF151">
    <property type="entry name" value="INTEGRAL MEMBRANE PROTEIN"/>
    <property type="match status" value="1"/>
</dbReference>
<evidence type="ECO:0000256" key="2">
    <source>
        <dbReference type="ARBA" id="ARBA00022692"/>
    </source>
</evidence>
<dbReference type="AlphaFoldDB" id="A0A0B7KKQ8"/>
<feature type="domain" description="Rhodopsin" evidence="7">
    <location>
        <begin position="2"/>
        <end position="63"/>
    </location>
</feature>
<dbReference type="InterPro" id="IPR049326">
    <property type="entry name" value="Rhodopsin_dom_fungi"/>
</dbReference>
<dbReference type="InterPro" id="IPR052337">
    <property type="entry name" value="SAT4-like"/>
</dbReference>
<feature type="region of interest" description="Disordered" evidence="6">
    <location>
        <begin position="100"/>
        <end position="139"/>
    </location>
</feature>
<dbReference type="EMBL" id="CDPU01000140">
    <property type="protein sequence ID" value="CEO57749.1"/>
    <property type="molecule type" value="Genomic_DNA"/>
</dbReference>
<evidence type="ECO:0000259" key="7">
    <source>
        <dbReference type="Pfam" id="PF20684"/>
    </source>
</evidence>
<keyword evidence="4" id="KW-0472">Membrane</keyword>
<comment type="subcellular location">
    <subcellularLocation>
        <location evidence="1">Membrane</location>
        <topology evidence="1">Multi-pass membrane protein</topology>
    </subcellularLocation>
</comment>
<comment type="similarity">
    <text evidence="5">Belongs to the SAT4 family.</text>
</comment>
<organism evidence="8">
    <name type="scientific">Bionectria ochroleuca</name>
    <name type="common">Gliocladium roseum</name>
    <dbReference type="NCBI Taxonomy" id="29856"/>
    <lineage>
        <taxon>Eukaryota</taxon>
        <taxon>Fungi</taxon>
        <taxon>Dikarya</taxon>
        <taxon>Ascomycota</taxon>
        <taxon>Pezizomycotina</taxon>
        <taxon>Sordariomycetes</taxon>
        <taxon>Hypocreomycetidae</taxon>
        <taxon>Hypocreales</taxon>
        <taxon>Bionectriaceae</taxon>
        <taxon>Clonostachys</taxon>
    </lineage>
</organism>
<dbReference type="GO" id="GO:0016020">
    <property type="term" value="C:membrane"/>
    <property type="evidence" value="ECO:0007669"/>
    <property type="project" value="UniProtKB-SubCell"/>
</dbReference>